<dbReference type="PANTHER" id="PTHR30308">
    <property type="entry name" value="TMRNA-BINDING COMPONENT OF TRANS-TRANSLATION TAGGING COMPLEX"/>
    <property type="match status" value="1"/>
</dbReference>
<accession>A0A143WNG8</accession>
<keyword evidence="2" id="KW-0694">RNA-binding</keyword>
<proteinExistence type="predicted"/>
<sequence length="164" mass="17756">MPPHSGSAKMSCGMVLAENRKACVHLDVARRYEAGLVLHGWEARSIRSSSASLLGASVRVSDGLPVLVGVGISYPTGTHSVRSRRPIPLLLHRSEALRMAGCLRCCGYAAVPSALYDRGGYIKCEVLVGRRRGVRSKTEPLSLRVRAQLALPLLYQATYGRRTA</sequence>
<keyword evidence="1" id="KW-0963">Cytoplasm</keyword>
<gene>
    <name evidence="3" type="primary">smpB</name>
    <name evidence="3" type="ORF">MHIR_TP00078</name>
</gene>
<dbReference type="AlphaFoldDB" id="A0A143WNG8"/>
<dbReference type="Proteomes" id="UP000075242">
    <property type="component" value="Chromosome I"/>
</dbReference>
<dbReference type="GO" id="GO:0005829">
    <property type="term" value="C:cytosol"/>
    <property type="evidence" value="ECO:0007669"/>
    <property type="project" value="TreeGrafter"/>
</dbReference>
<evidence type="ECO:0000313" key="3">
    <source>
        <dbReference type="EMBL" id="CUX76706.1"/>
    </source>
</evidence>
<dbReference type="GO" id="GO:0003723">
    <property type="term" value="F:RNA binding"/>
    <property type="evidence" value="ECO:0007669"/>
    <property type="project" value="UniProtKB-KW"/>
</dbReference>
<name>A0A143WNG8_TREPR</name>
<dbReference type="SUPFAM" id="SSF74982">
    <property type="entry name" value="Small protein B (SmpB)"/>
    <property type="match status" value="1"/>
</dbReference>
<protein>
    <submittedName>
        <fullName evidence="3">SsrA-binding protein</fullName>
    </submittedName>
</protein>
<dbReference type="InterPro" id="IPR023620">
    <property type="entry name" value="SmpB"/>
</dbReference>
<evidence type="ECO:0000256" key="1">
    <source>
        <dbReference type="ARBA" id="ARBA00022490"/>
    </source>
</evidence>
<dbReference type="Pfam" id="PF01668">
    <property type="entry name" value="SmpB"/>
    <property type="match status" value="1"/>
</dbReference>
<dbReference type="GO" id="GO:0070930">
    <property type="term" value="P:trans-translation-dependent protein tagging"/>
    <property type="evidence" value="ECO:0007669"/>
    <property type="project" value="TreeGrafter"/>
</dbReference>
<organism evidence="3 4">
    <name type="scientific">Tremblaya princeps</name>
    <dbReference type="NCBI Taxonomy" id="189385"/>
    <lineage>
        <taxon>Bacteria</taxon>
        <taxon>Pseudomonadati</taxon>
        <taxon>Pseudomonadota</taxon>
        <taxon>Betaproteobacteria</taxon>
        <taxon>Candidatus Tremblayella</taxon>
    </lineage>
</organism>
<dbReference type="Gene3D" id="2.40.280.10">
    <property type="match status" value="1"/>
</dbReference>
<dbReference type="PANTHER" id="PTHR30308:SF2">
    <property type="entry name" value="SSRA-BINDING PROTEIN"/>
    <property type="match status" value="1"/>
</dbReference>
<dbReference type="InterPro" id="IPR000037">
    <property type="entry name" value="SsrA-bd_prot"/>
</dbReference>
<dbReference type="EMBL" id="LN999011">
    <property type="protein sequence ID" value="CUX76706.1"/>
    <property type="molecule type" value="Genomic_DNA"/>
</dbReference>
<dbReference type="PATRIC" id="fig|189385.8.peg.88"/>
<evidence type="ECO:0000256" key="2">
    <source>
        <dbReference type="ARBA" id="ARBA00022884"/>
    </source>
</evidence>
<reference evidence="4" key="1">
    <citation type="submission" date="2016-01" db="EMBL/GenBank/DDBJ databases">
        <authorList>
            <person name="Husnik F."/>
        </authorList>
    </citation>
    <scope>NUCLEOTIDE SEQUENCE [LARGE SCALE GENOMIC DNA]</scope>
</reference>
<evidence type="ECO:0000313" key="4">
    <source>
        <dbReference type="Proteomes" id="UP000075242"/>
    </source>
</evidence>